<dbReference type="InterPro" id="IPR036514">
    <property type="entry name" value="SGNH_hydro_sf"/>
</dbReference>
<dbReference type="Proteomes" id="UP000035100">
    <property type="component" value="Unassembled WGS sequence"/>
</dbReference>
<name>A0A0D0Q9A8_9RHOB</name>
<protein>
    <submittedName>
        <fullName evidence="3">Lysophospholipase L1</fullName>
    </submittedName>
</protein>
<dbReference type="AlphaFoldDB" id="A0A0D0Q9A8"/>
<dbReference type="CDD" id="cd00229">
    <property type="entry name" value="SGNH_hydrolase"/>
    <property type="match status" value="1"/>
</dbReference>
<dbReference type="GO" id="GO:0016788">
    <property type="term" value="F:hydrolase activity, acting on ester bonds"/>
    <property type="evidence" value="ECO:0007669"/>
    <property type="project" value="UniProtKB-ARBA"/>
</dbReference>
<reference evidence="3 4" key="1">
    <citation type="submission" date="2013-01" db="EMBL/GenBank/DDBJ databases">
        <authorList>
            <person name="Fiebig A."/>
            <person name="Goeker M."/>
            <person name="Klenk H.-P.P."/>
        </authorList>
    </citation>
    <scope>NUCLEOTIDE SEQUENCE [LARGE SCALE GENOMIC DNA]</scope>
    <source>
        <strain evidence="3 4">DSM 24838</strain>
    </source>
</reference>
<dbReference type="PROSITE" id="PS51257">
    <property type="entry name" value="PROKAR_LIPOPROTEIN"/>
    <property type="match status" value="1"/>
</dbReference>
<dbReference type="OrthoDB" id="7840049at2"/>
<dbReference type="SUPFAM" id="SSF52266">
    <property type="entry name" value="SGNH hydrolase"/>
    <property type="match status" value="1"/>
</dbReference>
<comment type="caution">
    <text evidence="3">The sequence shown here is derived from an EMBL/GenBank/DDBJ whole genome shotgun (WGS) entry which is preliminary data.</text>
</comment>
<dbReference type="EMBL" id="AONG01000021">
    <property type="protein sequence ID" value="KIQ67638.1"/>
    <property type="molecule type" value="Genomic_DNA"/>
</dbReference>
<keyword evidence="4" id="KW-1185">Reference proteome</keyword>
<evidence type="ECO:0000313" key="3">
    <source>
        <dbReference type="EMBL" id="KIQ67638.1"/>
    </source>
</evidence>
<dbReference type="eggNOG" id="COG2755">
    <property type="taxonomic scope" value="Bacteria"/>
</dbReference>
<organism evidence="3 4">
    <name type="scientific">Wenxinia marina DSM 24838</name>
    <dbReference type="NCBI Taxonomy" id="1123501"/>
    <lineage>
        <taxon>Bacteria</taxon>
        <taxon>Pseudomonadati</taxon>
        <taxon>Pseudomonadota</taxon>
        <taxon>Alphaproteobacteria</taxon>
        <taxon>Rhodobacterales</taxon>
        <taxon>Roseobacteraceae</taxon>
        <taxon>Wenxinia</taxon>
    </lineage>
</organism>
<feature type="chain" id="PRO_5002219023" evidence="1">
    <location>
        <begin position="17"/>
        <end position="218"/>
    </location>
</feature>
<dbReference type="Gene3D" id="3.40.50.1110">
    <property type="entry name" value="SGNH hydrolase"/>
    <property type="match status" value="1"/>
</dbReference>
<evidence type="ECO:0000313" key="4">
    <source>
        <dbReference type="Proteomes" id="UP000035100"/>
    </source>
</evidence>
<gene>
    <name evidence="3" type="ORF">Wenmar_03767</name>
</gene>
<dbReference type="Pfam" id="PF13472">
    <property type="entry name" value="Lipase_GDSL_2"/>
    <property type="match status" value="1"/>
</dbReference>
<feature type="domain" description="SGNH hydrolase-type esterase" evidence="2">
    <location>
        <begin position="28"/>
        <end position="204"/>
    </location>
</feature>
<sequence>MRALAAFAVTALAACAADPPDRGEVLIVGDSVMAWNRLSGQSVGDVIAAETGLAVANAAVPGAGFLDGAPFAPIGTQYADAPGRRTVVIAGGANDLRGTCGCESGCAPVLDALISGGEGAIPDAARRALSDGADVILVGYYSAPVGGGPFSVCSEELGDLDARLAAFAEATDGVRFVDPDDAIDPARTSLYDDDRTHPSPEGSARIGALIAAEIAEDS</sequence>
<feature type="signal peptide" evidence="1">
    <location>
        <begin position="1"/>
        <end position="16"/>
    </location>
</feature>
<evidence type="ECO:0000256" key="1">
    <source>
        <dbReference type="SAM" id="SignalP"/>
    </source>
</evidence>
<accession>A0A0D0Q9A8</accession>
<proteinExistence type="predicted"/>
<dbReference type="STRING" id="1123501.Wenmar_03767"/>
<dbReference type="RefSeq" id="WP_018303157.1">
    <property type="nucleotide sequence ID" value="NZ_KB902291.1"/>
</dbReference>
<keyword evidence="1" id="KW-0732">Signal</keyword>
<dbReference type="InterPro" id="IPR013830">
    <property type="entry name" value="SGNH_hydro"/>
</dbReference>
<evidence type="ECO:0000259" key="2">
    <source>
        <dbReference type="Pfam" id="PF13472"/>
    </source>
</evidence>